<gene>
    <name evidence="2" type="ORF">SAMN02745133_00036</name>
</gene>
<dbReference type="OrthoDB" id="9779692at2"/>
<name>A0A1M4SA15_9FIRM</name>
<dbReference type="Proteomes" id="UP000184148">
    <property type="component" value="Unassembled WGS sequence"/>
</dbReference>
<reference evidence="3" key="1">
    <citation type="submission" date="2016-11" db="EMBL/GenBank/DDBJ databases">
        <authorList>
            <person name="Varghese N."/>
            <person name="Submissions S."/>
        </authorList>
    </citation>
    <scope>NUCLEOTIDE SEQUENCE [LARGE SCALE GENOMIC DNA]</scope>
    <source>
        <strain evidence="3">DSM 12395</strain>
    </source>
</reference>
<keyword evidence="1" id="KW-1133">Transmembrane helix</keyword>
<sequence>MIRDSKAFFIGLVMMVSFLGIYAYMMSPSFGNGRNGLEFADDMFNSISKGSVYDVIQGEVKKIDKWNGTEIEVVLKCKDEAQADRWSRALQKVEGSQVSVDGQNVKVKADLGKLLANISEDCSNMYDNNGDAVQQKYGTDPRDATNRWYSITKAIVKELEKQERFKESVAITQFQKKVIEPSYNYYGVEAKKVRDNSGVMTFMMVFYLIYTLWYGFAIYYLCQGLGITMSKSAKKQEA</sequence>
<feature type="transmembrane region" description="Helical" evidence="1">
    <location>
        <begin position="7"/>
        <end position="25"/>
    </location>
</feature>
<dbReference type="EMBL" id="FQUY01000001">
    <property type="protein sequence ID" value="SHE29064.1"/>
    <property type="molecule type" value="Genomic_DNA"/>
</dbReference>
<protein>
    <submittedName>
        <fullName evidence="2">Uncharacterized protein</fullName>
    </submittedName>
</protein>
<evidence type="ECO:0000313" key="3">
    <source>
        <dbReference type="Proteomes" id="UP000184148"/>
    </source>
</evidence>
<dbReference type="AlphaFoldDB" id="A0A1M4SA15"/>
<dbReference type="STRING" id="1121429.SAMN02745133_00036"/>
<feature type="transmembrane region" description="Helical" evidence="1">
    <location>
        <begin position="199"/>
        <end position="222"/>
    </location>
</feature>
<accession>A0A1M4SA15</accession>
<keyword evidence="1" id="KW-0812">Transmembrane</keyword>
<organism evidence="2 3">
    <name type="scientific">Desulforamulus putei DSM 12395</name>
    <dbReference type="NCBI Taxonomy" id="1121429"/>
    <lineage>
        <taxon>Bacteria</taxon>
        <taxon>Bacillati</taxon>
        <taxon>Bacillota</taxon>
        <taxon>Clostridia</taxon>
        <taxon>Eubacteriales</taxon>
        <taxon>Peptococcaceae</taxon>
        <taxon>Desulforamulus</taxon>
    </lineage>
</organism>
<evidence type="ECO:0000313" key="2">
    <source>
        <dbReference type="EMBL" id="SHE29064.1"/>
    </source>
</evidence>
<keyword evidence="3" id="KW-1185">Reference proteome</keyword>
<keyword evidence="1" id="KW-0472">Membrane</keyword>
<dbReference type="RefSeq" id="WP_073233872.1">
    <property type="nucleotide sequence ID" value="NZ_FQUY01000001.1"/>
</dbReference>
<proteinExistence type="predicted"/>
<evidence type="ECO:0000256" key="1">
    <source>
        <dbReference type="SAM" id="Phobius"/>
    </source>
</evidence>